<dbReference type="InterPro" id="IPR027417">
    <property type="entry name" value="P-loop_NTPase"/>
</dbReference>
<dbReference type="PROSITE" id="PS50088">
    <property type="entry name" value="ANK_REPEAT"/>
    <property type="match status" value="4"/>
</dbReference>
<accession>S3CND5</accession>
<feature type="repeat" description="ANK" evidence="2">
    <location>
        <begin position="714"/>
        <end position="746"/>
    </location>
</feature>
<dbReference type="InterPro" id="IPR007111">
    <property type="entry name" value="NACHT_NTPase"/>
</dbReference>
<gene>
    <name evidence="4" type="ORF">GLAREA_04793</name>
</gene>
<dbReference type="EMBL" id="KE145369">
    <property type="protein sequence ID" value="EPE28002.1"/>
    <property type="molecule type" value="Genomic_DNA"/>
</dbReference>
<dbReference type="SUPFAM" id="SSF48403">
    <property type="entry name" value="Ankyrin repeat"/>
    <property type="match status" value="1"/>
</dbReference>
<dbReference type="STRING" id="1116229.S3CND5"/>
<evidence type="ECO:0000259" key="3">
    <source>
        <dbReference type="PROSITE" id="PS50837"/>
    </source>
</evidence>
<sequence>MGDPVGIASLGIQVCHGLLQYYKTWKDYKDDIEATYERIESFEQTLLLLCNTINQRGPSPDLLNQVADCIQACRDGIARLSAKFEKIKERTPDESAMNILRRQIHFQSQRLIYPFRASTLAKLREITTELQSNLLAAATVLNIDLTASALERLEILDNRTSSLVSESASIRGSVSNVERQAGEILQVQTDSKYQKACEWLSAPNPIIEYSKALKDHHPGTISWFVNSEETFESWKTLSRSTYWIHGKPGCGKTVLSAVIISHLKENVLPINNGSLAYFFFNTNDRPKTKVEGLVRSLAFQLALQTTNGQKEILDLYSNHRDGQKDLDQATLQAFLKNQLAQGPVYLLFDALDECEDASELLNLIQTILSWQVDHLRMIFTSRNDDYLRVFLDSLVMFEIDMGNAHLKADLEVYIRERVNNDEQLGAWSPDIQEEIISSIGDGADGMFRWVALQLDEVTKCYTLDGLRKTLKSLPQDLESTYIRILSEIPEASQHVVQRLLLWIVSAEVPLDLVAAAETVKLNIEDSDFYSEDRRLRSSRTLLRLCPSLITLTQKDDLSGVECLTLAHASVREFLLSERLRNTPLNSYHFSMEQASIYVAESCVAYLVHVANTQLDLTENWYWTTFKKFPLLEYARIFWDTHTRKVQSADTKRLNTLVIDYFSSSLVTKISESFTAHNMHPHDLSPLIRMAEYGLVNGLQGFIDQGANINSTTNAGWTALSVAVSSERPIIVQTLLENGASPNCSAGDCMTACGLAVRMTVGLLISSNTSNCHEITTNLLRHGAALAPGEPMSVWQEALEYEEASTIQELLALNVDALFQADNNVPLLHCAVSMHLHRYHGMVRQGRPATLVAALVRDDLEKVRLILDNKTVVDAMGEDNRTPLVAALHKAAQFDGPHQGLVIEVCELLLDSGADVHAQDAQGWTPLHWAAAYLNENVVSMFLRCGGGGRWLSTSCQTALHVAIIYGNDESVIRTLLEYDLPLDIIDDNGNTALGYAILAFDERPSIVEMLVQYGANMDDEN</sequence>
<dbReference type="InterPro" id="IPR056884">
    <property type="entry name" value="NPHP3-like_N"/>
</dbReference>
<name>S3CND5_GLAL2</name>
<protein>
    <submittedName>
        <fullName evidence="4">Ankyrin repeat-containing protein</fullName>
    </submittedName>
</protein>
<keyword evidence="2" id="KW-0040">ANK repeat</keyword>
<dbReference type="SUPFAM" id="SSF52540">
    <property type="entry name" value="P-loop containing nucleoside triphosphate hydrolases"/>
    <property type="match status" value="1"/>
</dbReference>
<dbReference type="Gene3D" id="3.40.50.300">
    <property type="entry name" value="P-loop containing nucleotide triphosphate hydrolases"/>
    <property type="match status" value="1"/>
</dbReference>
<dbReference type="PANTHER" id="PTHR10039">
    <property type="entry name" value="AMELOGENIN"/>
    <property type="match status" value="1"/>
</dbReference>
<evidence type="ECO:0000256" key="1">
    <source>
        <dbReference type="ARBA" id="ARBA00022737"/>
    </source>
</evidence>
<dbReference type="OMA" id="NDVIWIC"/>
<dbReference type="SMART" id="SM00248">
    <property type="entry name" value="ANK"/>
    <property type="match status" value="7"/>
</dbReference>
<dbReference type="KEGG" id="glz:GLAREA_04793"/>
<organism evidence="4 5">
    <name type="scientific">Glarea lozoyensis (strain ATCC 20868 / MF5171)</name>
    <dbReference type="NCBI Taxonomy" id="1116229"/>
    <lineage>
        <taxon>Eukaryota</taxon>
        <taxon>Fungi</taxon>
        <taxon>Dikarya</taxon>
        <taxon>Ascomycota</taxon>
        <taxon>Pezizomycotina</taxon>
        <taxon>Leotiomycetes</taxon>
        <taxon>Helotiales</taxon>
        <taxon>Helotiaceae</taxon>
        <taxon>Glarea</taxon>
    </lineage>
</organism>
<evidence type="ECO:0000313" key="4">
    <source>
        <dbReference type="EMBL" id="EPE28002.1"/>
    </source>
</evidence>
<dbReference type="GeneID" id="19463848"/>
<evidence type="ECO:0000256" key="2">
    <source>
        <dbReference type="PROSITE-ProRule" id="PRU00023"/>
    </source>
</evidence>
<proteinExistence type="predicted"/>
<dbReference type="Proteomes" id="UP000016922">
    <property type="component" value="Unassembled WGS sequence"/>
</dbReference>
<dbReference type="eggNOG" id="KOG4177">
    <property type="taxonomic scope" value="Eukaryota"/>
</dbReference>
<keyword evidence="5" id="KW-1185">Reference proteome</keyword>
<dbReference type="AlphaFoldDB" id="S3CND5"/>
<dbReference type="PROSITE" id="PS50297">
    <property type="entry name" value="ANK_REP_REGION"/>
    <property type="match status" value="2"/>
</dbReference>
<dbReference type="PANTHER" id="PTHR10039:SF16">
    <property type="entry name" value="GPI INOSITOL-DEACYLASE"/>
    <property type="match status" value="1"/>
</dbReference>
<dbReference type="Gene3D" id="1.25.40.20">
    <property type="entry name" value="Ankyrin repeat-containing domain"/>
    <property type="match status" value="3"/>
</dbReference>
<dbReference type="Pfam" id="PF12796">
    <property type="entry name" value="Ank_2"/>
    <property type="match status" value="1"/>
</dbReference>
<dbReference type="InterPro" id="IPR054471">
    <property type="entry name" value="GPIID_WHD"/>
</dbReference>
<reference evidence="4 5" key="1">
    <citation type="journal article" date="2013" name="BMC Genomics">
        <title>Genomics-driven discovery of the pneumocandin biosynthetic gene cluster in the fungus Glarea lozoyensis.</title>
        <authorList>
            <person name="Chen L."/>
            <person name="Yue Q."/>
            <person name="Zhang X."/>
            <person name="Xiang M."/>
            <person name="Wang C."/>
            <person name="Li S."/>
            <person name="Che Y."/>
            <person name="Ortiz-Lopez F.J."/>
            <person name="Bills G.F."/>
            <person name="Liu X."/>
            <person name="An Z."/>
        </authorList>
    </citation>
    <scope>NUCLEOTIDE SEQUENCE [LARGE SCALE GENOMIC DNA]</scope>
    <source>
        <strain evidence="5">ATCC 20868 / MF5171</strain>
    </source>
</reference>
<keyword evidence="1" id="KW-0677">Repeat</keyword>
<dbReference type="RefSeq" id="XP_008085361.1">
    <property type="nucleotide sequence ID" value="XM_008087170.1"/>
</dbReference>
<dbReference type="HOGENOM" id="CLU_000288_34_23_1"/>
<dbReference type="Pfam" id="PF24883">
    <property type="entry name" value="NPHP3_N"/>
    <property type="match status" value="1"/>
</dbReference>
<feature type="repeat" description="ANK" evidence="2">
    <location>
        <begin position="954"/>
        <end position="987"/>
    </location>
</feature>
<dbReference type="Pfam" id="PF22939">
    <property type="entry name" value="WHD_GPIID"/>
    <property type="match status" value="1"/>
</dbReference>
<feature type="repeat" description="ANK" evidence="2">
    <location>
        <begin position="988"/>
        <end position="1021"/>
    </location>
</feature>
<dbReference type="InterPro" id="IPR002110">
    <property type="entry name" value="Ankyrin_rpt"/>
</dbReference>
<feature type="domain" description="NACHT" evidence="3">
    <location>
        <begin position="240"/>
        <end position="353"/>
    </location>
</feature>
<dbReference type="PROSITE" id="PS50837">
    <property type="entry name" value="NACHT"/>
    <property type="match status" value="1"/>
</dbReference>
<evidence type="ECO:0000313" key="5">
    <source>
        <dbReference type="Proteomes" id="UP000016922"/>
    </source>
</evidence>
<dbReference type="InterPro" id="IPR036770">
    <property type="entry name" value="Ankyrin_rpt-contain_sf"/>
</dbReference>
<dbReference type="OrthoDB" id="21416at2759"/>
<dbReference type="Pfam" id="PF00023">
    <property type="entry name" value="Ank"/>
    <property type="match status" value="1"/>
</dbReference>
<feature type="repeat" description="ANK" evidence="2">
    <location>
        <begin position="921"/>
        <end position="945"/>
    </location>
</feature>